<organism evidence="1 2">
    <name type="scientific">Lindgomyces ingoldianus</name>
    <dbReference type="NCBI Taxonomy" id="673940"/>
    <lineage>
        <taxon>Eukaryota</taxon>
        <taxon>Fungi</taxon>
        <taxon>Dikarya</taxon>
        <taxon>Ascomycota</taxon>
        <taxon>Pezizomycotina</taxon>
        <taxon>Dothideomycetes</taxon>
        <taxon>Pleosporomycetidae</taxon>
        <taxon>Pleosporales</taxon>
        <taxon>Lindgomycetaceae</taxon>
        <taxon>Lindgomyces</taxon>
    </lineage>
</organism>
<gene>
    <name evidence="1" type="ORF">BDR25DRAFT_168277</name>
</gene>
<feature type="non-terminal residue" evidence="1">
    <location>
        <position position="54"/>
    </location>
</feature>
<dbReference type="Proteomes" id="UP000799755">
    <property type="component" value="Unassembled WGS sequence"/>
</dbReference>
<keyword evidence="2" id="KW-1185">Reference proteome</keyword>
<reference evidence="1" key="1">
    <citation type="journal article" date="2020" name="Stud. Mycol.">
        <title>101 Dothideomycetes genomes: a test case for predicting lifestyles and emergence of pathogens.</title>
        <authorList>
            <person name="Haridas S."/>
            <person name="Albert R."/>
            <person name="Binder M."/>
            <person name="Bloem J."/>
            <person name="Labutti K."/>
            <person name="Salamov A."/>
            <person name="Andreopoulos B."/>
            <person name="Baker S."/>
            <person name="Barry K."/>
            <person name="Bills G."/>
            <person name="Bluhm B."/>
            <person name="Cannon C."/>
            <person name="Castanera R."/>
            <person name="Culley D."/>
            <person name="Daum C."/>
            <person name="Ezra D."/>
            <person name="Gonzalez J."/>
            <person name="Henrissat B."/>
            <person name="Kuo A."/>
            <person name="Liang C."/>
            <person name="Lipzen A."/>
            <person name="Lutzoni F."/>
            <person name="Magnuson J."/>
            <person name="Mondo S."/>
            <person name="Nolan M."/>
            <person name="Ohm R."/>
            <person name="Pangilinan J."/>
            <person name="Park H.-J."/>
            <person name="Ramirez L."/>
            <person name="Alfaro M."/>
            <person name="Sun H."/>
            <person name="Tritt A."/>
            <person name="Yoshinaga Y."/>
            <person name="Zwiers L.-H."/>
            <person name="Turgeon B."/>
            <person name="Goodwin S."/>
            <person name="Spatafora J."/>
            <person name="Crous P."/>
            <person name="Grigoriev I."/>
        </authorList>
    </citation>
    <scope>NUCLEOTIDE SEQUENCE</scope>
    <source>
        <strain evidence="1">ATCC 200398</strain>
    </source>
</reference>
<protein>
    <submittedName>
        <fullName evidence="1">Uncharacterized protein</fullName>
    </submittedName>
</protein>
<evidence type="ECO:0000313" key="1">
    <source>
        <dbReference type="EMBL" id="KAF2471048.1"/>
    </source>
</evidence>
<evidence type="ECO:0000313" key="2">
    <source>
        <dbReference type="Proteomes" id="UP000799755"/>
    </source>
</evidence>
<dbReference type="EMBL" id="MU003506">
    <property type="protein sequence ID" value="KAF2471048.1"/>
    <property type="molecule type" value="Genomic_DNA"/>
</dbReference>
<feature type="non-terminal residue" evidence="1">
    <location>
        <position position="1"/>
    </location>
</feature>
<comment type="caution">
    <text evidence="1">The sequence shown here is derived from an EMBL/GenBank/DDBJ whole genome shotgun (WGS) entry which is preliminary data.</text>
</comment>
<accession>A0ACB6QVM0</accession>
<sequence>RTQATIEILGLPTGVAEVSKTVEENWNHFWIINEADHSNEERKRRPFMLILDQI</sequence>
<name>A0ACB6QVM0_9PLEO</name>
<proteinExistence type="predicted"/>